<dbReference type="InterPro" id="IPR036909">
    <property type="entry name" value="Cyt_c-like_dom_sf"/>
</dbReference>
<dbReference type="SMART" id="SM00089">
    <property type="entry name" value="PKD"/>
    <property type="match status" value="1"/>
</dbReference>
<feature type="domain" description="Cytochrome c" evidence="9">
    <location>
        <begin position="870"/>
        <end position="955"/>
    </location>
</feature>
<keyword evidence="11" id="KW-1185">Reference proteome</keyword>
<name>A0A1H7UWI7_9BACT</name>
<dbReference type="GO" id="GO:0005506">
    <property type="term" value="F:iron ion binding"/>
    <property type="evidence" value="ECO:0007669"/>
    <property type="project" value="InterPro"/>
</dbReference>
<evidence type="ECO:0000313" key="10">
    <source>
        <dbReference type="EMBL" id="SEM00827.1"/>
    </source>
</evidence>
<evidence type="ECO:0000256" key="7">
    <source>
        <dbReference type="SAM" id="SignalP"/>
    </source>
</evidence>
<dbReference type="PANTHER" id="PTHR40469:SF2">
    <property type="entry name" value="GALACTOSE-BINDING DOMAIN-LIKE SUPERFAMILY PROTEIN"/>
    <property type="match status" value="1"/>
</dbReference>
<feature type="domain" description="PKD" evidence="8">
    <location>
        <begin position="738"/>
        <end position="793"/>
    </location>
</feature>
<dbReference type="RefSeq" id="WP_089912342.1">
    <property type="nucleotide sequence ID" value="NZ_FOBB01000003.1"/>
</dbReference>
<accession>A0A1H7UWI7</accession>
<dbReference type="GO" id="GO:0030246">
    <property type="term" value="F:carbohydrate binding"/>
    <property type="evidence" value="ECO:0007669"/>
    <property type="project" value="InterPro"/>
</dbReference>
<dbReference type="STRING" id="573321.SAMN04488505_103120"/>
<dbReference type="PANTHER" id="PTHR40469">
    <property type="entry name" value="SECRETED GLYCOSYL HYDROLASE"/>
    <property type="match status" value="1"/>
</dbReference>
<evidence type="ECO:0000256" key="2">
    <source>
        <dbReference type="ARBA" id="ARBA00022617"/>
    </source>
</evidence>
<dbReference type="InterPro" id="IPR022409">
    <property type="entry name" value="PKD/Chitinase_dom"/>
</dbReference>
<dbReference type="Pfam" id="PF07995">
    <property type="entry name" value="GSDH"/>
    <property type="match status" value="1"/>
</dbReference>
<dbReference type="InterPro" id="IPR000601">
    <property type="entry name" value="PKD_dom"/>
</dbReference>
<feature type="binding site" description="covalent" evidence="6">
    <location>
        <position position="933"/>
    </location>
    <ligand>
        <name>heme c</name>
        <dbReference type="ChEBI" id="CHEBI:61717"/>
    </ligand>
</feature>
<dbReference type="InterPro" id="IPR011041">
    <property type="entry name" value="Quinoprot_gluc/sorb_DH_b-prop"/>
</dbReference>
<dbReference type="InterPro" id="IPR009056">
    <property type="entry name" value="Cyt_c-like_dom"/>
</dbReference>
<keyword evidence="2 6" id="KW-0349">Heme</keyword>
<evidence type="ECO:0000256" key="6">
    <source>
        <dbReference type="PIRSR" id="PIRSR602324-1"/>
    </source>
</evidence>
<dbReference type="Gene3D" id="2.120.10.30">
    <property type="entry name" value="TolB, C-terminal domain"/>
    <property type="match status" value="1"/>
</dbReference>
<dbReference type="InterPro" id="IPR035986">
    <property type="entry name" value="PKD_dom_sf"/>
</dbReference>
<keyword evidence="5 6" id="KW-0408">Iron</keyword>
<dbReference type="Pfam" id="PF18911">
    <property type="entry name" value="PKD_4"/>
    <property type="match status" value="1"/>
</dbReference>
<dbReference type="Pfam" id="PF06283">
    <property type="entry name" value="ThuA"/>
    <property type="match status" value="1"/>
</dbReference>
<dbReference type="CDD" id="cd04084">
    <property type="entry name" value="CBM6_xylanase-like"/>
    <property type="match status" value="1"/>
</dbReference>
<keyword evidence="1" id="KW-0813">Transport</keyword>
<sequence>MKLPGAVKKTVPAFTVALSLLLFLANTINAQTQRVLVFSKTEAFRHPSIDAGKAAFSKMAAEKGFAVDFTEDAAQLSTAILKKYNAVVFLSTTGDVLNDAQQLEFERYIQAGGGYLGIHAAADCEYEWPWYGKLVGAYFLDHPMPDNVQKGKYYVTDKNSFATKGMPEQFERSDEFYSFKQIDTTIHVLVKIDESSYRGGKNGANHPMSWYHDFDGGRSFYTNMGHTNETYTEPLFLDHLWEGLHYVMGGDKPAALDYSKAKPEENRFSKVVLAEKLNEPMELSVLNDGRILFIERHGAVKLYNLKTKQLKTIATIAVSTKYKDKEGKVSEAEDGLLGLNKDPNFARNHWIYLYYSDPVKSANVLTRYTLKGDVLDMQSKKVMLEVPTQREQCCHTGGSIAWDKQGNLYLSTGDNTSPRATAYAPIDERPGAFPWDAQKSSANTNDLRGKILRITPQPEGTYTIPEGNLFPKGTDKTRPEIFVMGNRNPFRISVDQTSGTLYWGEVGPDANDPDPLKGPAGQDEIGQAKKPGNYGWPYFVGDNKPYNHFDFAANKPGEIFNPLKPVNNSPNNTGLNELPPAQNAFIWYPYGVSKEFPLVGTGGRSAMAGPVFYSDAFKNAAHAFPAYYNGKLLIYEWMRGWIMAVTMDKDGHYVSMERVMPSYKFSNPVDMEFADNGDLYMLEYGTGWFTANDDARLIRIEYNAGNRKPQTIINADKMGGALPFTLSLSSKGTTDADGDPLQYSWKITSKNGYTKTSSDPDVKLTLTKPGIYKATLNVSDNKGGRSSQSMELTAGNEPPVVSFDIGKSNKTFYVPNKTYHYQVEVKDKEDGSLANAKIKPSQVVVNIDYLAEGFDKAEIVQGHRTADEAVNVRKGLKLIQASDCRTCHGDYKKSIGPSYFAVSTKYKGNTNAVEKLTRKVISGGKGVWGDVPMAAHPQLAAEDAAEMVKYILSLSQPKPKVRSLPVEGTYTTKQQPNDKGQGMYLFRAAYTDKGSNGLPGIPAEGAFTLRSPDINPTKYDVVTDATKMSYEGNNFVIPSKSGSYIGLKQIDLTAVKRIDITAMAPKAQLNAAGGIIELHADAPNGKLLGQTAFIGDAGSGALSFAGKAVPLEVTPTEGVHDIYLVFSNPKAQQGASLMIVLNTSFKTEDATSDQSVNPAPKADLNDYIGKYKMTGLPFPYIEISTQDGKLLMKAGEQGGAITPMQEADKFDADGKATLLFIRDEKQKVTGLKMEAMGFQFAGQKE</sequence>
<keyword evidence="3 6" id="KW-0479">Metal-binding</keyword>
<dbReference type="AlphaFoldDB" id="A0A1H7UWI7"/>
<dbReference type="GO" id="GO:0009055">
    <property type="term" value="F:electron transfer activity"/>
    <property type="evidence" value="ECO:0007669"/>
    <property type="project" value="InterPro"/>
</dbReference>
<comment type="PTM">
    <text evidence="6">Binds 1 heme c group covalently per subunit.</text>
</comment>
<keyword evidence="7" id="KW-0732">Signal</keyword>
<feature type="chain" id="PRO_5011794699" evidence="7">
    <location>
        <begin position="31"/>
        <end position="1245"/>
    </location>
</feature>
<evidence type="ECO:0000259" key="9">
    <source>
        <dbReference type="PROSITE" id="PS51007"/>
    </source>
</evidence>
<dbReference type="InterPro" id="IPR002324">
    <property type="entry name" value="Cyt_c_ID"/>
</dbReference>
<evidence type="ECO:0000313" key="11">
    <source>
        <dbReference type="Proteomes" id="UP000198984"/>
    </source>
</evidence>
<dbReference type="Gene3D" id="2.60.40.10">
    <property type="entry name" value="Immunoglobulins"/>
    <property type="match status" value="1"/>
</dbReference>
<evidence type="ECO:0000259" key="8">
    <source>
        <dbReference type="PROSITE" id="PS50093"/>
    </source>
</evidence>
<dbReference type="InterPro" id="IPR013783">
    <property type="entry name" value="Ig-like_fold"/>
</dbReference>
<keyword evidence="4" id="KW-0249">Electron transport</keyword>
<organism evidence="10 11">
    <name type="scientific">Chitinophaga rupis</name>
    <dbReference type="NCBI Taxonomy" id="573321"/>
    <lineage>
        <taxon>Bacteria</taxon>
        <taxon>Pseudomonadati</taxon>
        <taxon>Bacteroidota</taxon>
        <taxon>Chitinophagia</taxon>
        <taxon>Chitinophagales</taxon>
        <taxon>Chitinophagaceae</taxon>
        <taxon>Chitinophaga</taxon>
    </lineage>
</organism>
<dbReference type="InterPro" id="IPR005084">
    <property type="entry name" value="CBM6"/>
</dbReference>
<dbReference type="PRINTS" id="PR00606">
    <property type="entry name" value="CYTCHROMECID"/>
</dbReference>
<dbReference type="Proteomes" id="UP000198984">
    <property type="component" value="Unassembled WGS sequence"/>
</dbReference>
<dbReference type="CDD" id="cd00146">
    <property type="entry name" value="PKD"/>
    <property type="match status" value="1"/>
</dbReference>
<dbReference type="SUPFAM" id="SSF52317">
    <property type="entry name" value="Class I glutamine amidotransferase-like"/>
    <property type="match status" value="1"/>
</dbReference>
<dbReference type="Gene3D" id="3.40.50.880">
    <property type="match status" value="1"/>
</dbReference>
<dbReference type="Pfam" id="PF03422">
    <property type="entry name" value="CBM_6"/>
    <property type="match status" value="1"/>
</dbReference>
<feature type="binding site" description="covalent" evidence="6">
    <location>
        <position position="888"/>
    </location>
    <ligand>
        <name>heme c</name>
        <dbReference type="ChEBI" id="CHEBI:61717"/>
    </ligand>
</feature>
<dbReference type="InterPro" id="IPR012938">
    <property type="entry name" value="Glc/Sorbosone_DH"/>
</dbReference>
<dbReference type="OrthoDB" id="9816308at2"/>
<dbReference type="InterPro" id="IPR011042">
    <property type="entry name" value="6-blade_b-propeller_TolB-like"/>
</dbReference>
<dbReference type="GO" id="GO:0020037">
    <property type="term" value="F:heme binding"/>
    <property type="evidence" value="ECO:0007669"/>
    <property type="project" value="InterPro"/>
</dbReference>
<feature type="binding site" description="covalent" evidence="6">
    <location>
        <position position="884"/>
    </location>
    <ligand>
        <name>heme c</name>
        <dbReference type="ChEBI" id="CHEBI:61717"/>
    </ligand>
</feature>
<dbReference type="SUPFAM" id="SSF49299">
    <property type="entry name" value="PKD domain"/>
    <property type="match status" value="1"/>
</dbReference>
<dbReference type="Pfam" id="PF00034">
    <property type="entry name" value="Cytochrom_C"/>
    <property type="match status" value="1"/>
</dbReference>
<gene>
    <name evidence="10" type="ORF">SAMN04488505_103120</name>
</gene>
<evidence type="ECO:0000256" key="5">
    <source>
        <dbReference type="ARBA" id="ARBA00023004"/>
    </source>
</evidence>
<dbReference type="Gene3D" id="1.10.760.10">
    <property type="entry name" value="Cytochrome c-like domain"/>
    <property type="match status" value="1"/>
</dbReference>
<dbReference type="EMBL" id="FOBB01000003">
    <property type="protein sequence ID" value="SEM00827.1"/>
    <property type="molecule type" value="Genomic_DNA"/>
</dbReference>
<dbReference type="InterPro" id="IPR029062">
    <property type="entry name" value="Class_I_gatase-like"/>
</dbReference>
<feature type="signal peptide" evidence="7">
    <location>
        <begin position="1"/>
        <end position="30"/>
    </location>
</feature>
<evidence type="ECO:0000256" key="1">
    <source>
        <dbReference type="ARBA" id="ARBA00022448"/>
    </source>
</evidence>
<protein>
    <submittedName>
        <fullName evidence="10">Cytochrome c</fullName>
    </submittedName>
</protein>
<dbReference type="InterPro" id="IPR029010">
    <property type="entry name" value="ThuA-like"/>
</dbReference>
<dbReference type="Gene3D" id="2.60.120.260">
    <property type="entry name" value="Galactose-binding domain-like"/>
    <property type="match status" value="1"/>
</dbReference>
<dbReference type="PROSITE" id="PS51007">
    <property type="entry name" value="CYTC"/>
    <property type="match status" value="1"/>
</dbReference>
<evidence type="ECO:0000256" key="3">
    <source>
        <dbReference type="ARBA" id="ARBA00022723"/>
    </source>
</evidence>
<dbReference type="SUPFAM" id="SSF46626">
    <property type="entry name" value="Cytochrome c"/>
    <property type="match status" value="1"/>
</dbReference>
<reference evidence="10 11" key="1">
    <citation type="submission" date="2016-10" db="EMBL/GenBank/DDBJ databases">
        <authorList>
            <person name="de Groot N.N."/>
        </authorList>
    </citation>
    <scope>NUCLEOTIDE SEQUENCE [LARGE SCALE GENOMIC DNA]</scope>
    <source>
        <strain evidence="10 11">DSM 21039</strain>
    </source>
</reference>
<proteinExistence type="predicted"/>
<evidence type="ECO:0000256" key="4">
    <source>
        <dbReference type="ARBA" id="ARBA00022982"/>
    </source>
</evidence>
<dbReference type="SUPFAM" id="SSF50952">
    <property type="entry name" value="Soluble quinoprotein glucose dehydrogenase"/>
    <property type="match status" value="1"/>
</dbReference>
<dbReference type="PROSITE" id="PS50093">
    <property type="entry name" value="PKD"/>
    <property type="match status" value="1"/>
</dbReference>